<sequence length="524" mass="58002">MAADIFACMAIETVLREDVRFDRLSRGQNARFPATENDRASRIALCDSSEDVAEALERFVHAGLRPTVRAGGHCYEDFVDNNPQGAIIDVSLIAGTAPEPNGPKYRLGAGTTLGRAYPELYKRDLVTIPGGTCGPVGAGGHISGAGYGLLSRLHGVTPDWVTAVDVVTIDHAGKARIRRADKKNDADLLRACRGAGGGNFGIVTHFHFDTLPKAPTEVVKGSVSFGWEGMTEERFARILFLFSNYWETRGRDPETWGLFSIFNLSHRSSGRLTMSVTFSNPDGTVKDMKVLDEYLSIFEECKPVSELTVHPAMAEHHPEVPATGTNLCVATHTVQKMAWIDSQGGGGGRNGGPAMDSRHKYKSTYMKRSFSRDEAACFYKHLNRTIPGVDLSRNTVLADSFGGAVNKRQMLEETSSAQRSSILKLQFIATWNDAAQDAGQIGWMRDFYTELYSVSTAGAKYSGTPFWSDRYEGCYMNYPDVDMLRYEFWPQLYYGPGELYPFLQSVKRKYDPNNVFHHAMSIRG</sequence>
<accession>E8UZE5</accession>
<dbReference type="Pfam" id="PF08031">
    <property type="entry name" value="BBE"/>
    <property type="match status" value="1"/>
</dbReference>
<evidence type="ECO:0000313" key="7">
    <source>
        <dbReference type="EMBL" id="ADV83225.1"/>
    </source>
</evidence>
<dbReference type="EMBL" id="CP002467">
    <property type="protein sequence ID" value="ADV83225.1"/>
    <property type="molecule type" value="Genomic_DNA"/>
</dbReference>
<evidence type="ECO:0000256" key="2">
    <source>
        <dbReference type="ARBA" id="ARBA00005466"/>
    </source>
</evidence>
<organism evidence="7 8">
    <name type="scientific">Terriglobus saanensis (strain ATCC BAA-1853 / DSM 23119 / SP1PR4)</name>
    <dbReference type="NCBI Taxonomy" id="401053"/>
    <lineage>
        <taxon>Bacteria</taxon>
        <taxon>Pseudomonadati</taxon>
        <taxon>Acidobacteriota</taxon>
        <taxon>Terriglobia</taxon>
        <taxon>Terriglobales</taxon>
        <taxon>Acidobacteriaceae</taxon>
        <taxon>Terriglobus</taxon>
    </lineage>
</organism>
<proteinExistence type="inferred from homology"/>
<dbReference type="PANTHER" id="PTHR42973:SF39">
    <property type="entry name" value="FAD-BINDING PCMH-TYPE DOMAIN-CONTAINING PROTEIN"/>
    <property type="match status" value="1"/>
</dbReference>
<evidence type="ECO:0000259" key="6">
    <source>
        <dbReference type="PROSITE" id="PS51387"/>
    </source>
</evidence>
<dbReference type="InterPro" id="IPR036318">
    <property type="entry name" value="FAD-bd_PCMH-like_sf"/>
</dbReference>
<dbReference type="AlphaFoldDB" id="E8UZE5"/>
<dbReference type="InterPro" id="IPR012951">
    <property type="entry name" value="BBE"/>
</dbReference>
<dbReference type="GO" id="GO:0016491">
    <property type="term" value="F:oxidoreductase activity"/>
    <property type="evidence" value="ECO:0007669"/>
    <property type="project" value="UniProtKB-KW"/>
</dbReference>
<keyword evidence="3" id="KW-0285">Flavoprotein</keyword>
<dbReference type="PROSITE" id="PS51387">
    <property type="entry name" value="FAD_PCMH"/>
    <property type="match status" value="1"/>
</dbReference>
<dbReference type="eggNOG" id="COG0277">
    <property type="taxonomic scope" value="Bacteria"/>
</dbReference>
<dbReference type="InterPro" id="IPR050416">
    <property type="entry name" value="FAD-linked_Oxidoreductase"/>
</dbReference>
<dbReference type="KEGG" id="tsa:AciPR4_2445"/>
<dbReference type="GO" id="GO:0071949">
    <property type="term" value="F:FAD binding"/>
    <property type="evidence" value="ECO:0007669"/>
    <property type="project" value="InterPro"/>
</dbReference>
<keyword evidence="4" id="KW-0274">FAD</keyword>
<evidence type="ECO:0000256" key="1">
    <source>
        <dbReference type="ARBA" id="ARBA00001974"/>
    </source>
</evidence>
<evidence type="ECO:0000256" key="5">
    <source>
        <dbReference type="ARBA" id="ARBA00023002"/>
    </source>
</evidence>
<dbReference type="SUPFAM" id="SSF56176">
    <property type="entry name" value="FAD-binding/transporter-associated domain-like"/>
    <property type="match status" value="1"/>
</dbReference>
<dbReference type="HOGENOM" id="CLU_018354_2_0_0"/>
<evidence type="ECO:0000313" key="8">
    <source>
        <dbReference type="Proteomes" id="UP000006844"/>
    </source>
</evidence>
<comment type="similarity">
    <text evidence="2">Belongs to the oxygen-dependent FAD-linked oxidoreductase family.</text>
</comment>
<dbReference type="STRING" id="401053.AciPR4_2445"/>
<keyword evidence="5" id="KW-0560">Oxidoreductase</keyword>
<reference evidence="7 8" key="1">
    <citation type="journal article" date="2012" name="Stand. Genomic Sci.">
        <title>Complete genome sequence of Terriglobus saanensis type strain SP1PR4(T), an Acidobacteria from tundra soil.</title>
        <authorList>
            <person name="Rawat S.R."/>
            <person name="Mannisto M.K."/>
            <person name="Starovoytov V."/>
            <person name="Goodwin L."/>
            <person name="Nolan M."/>
            <person name="Hauser L."/>
            <person name="Land M."/>
            <person name="Davenport K.W."/>
            <person name="Woyke T."/>
            <person name="Haggblom M.M."/>
        </authorList>
    </citation>
    <scope>NUCLEOTIDE SEQUENCE</scope>
    <source>
        <strain evidence="8">ATCC BAA-1853 / DSM 23119 / SP1PR4</strain>
    </source>
</reference>
<dbReference type="InterPro" id="IPR016169">
    <property type="entry name" value="FAD-bd_PCMH_sub2"/>
</dbReference>
<dbReference type="InterPro" id="IPR016166">
    <property type="entry name" value="FAD-bd_PCMH"/>
</dbReference>
<dbReference type="Pfam" id="PF01565">
    <property type="entry name" value="FAD_binding_4"/>
    <property type="match status" value="1"/>
</dbReference>
<keyword evidence="8" id="KW-1185">Reference proteome</keyword>
<dbReference type="InterPro" id="IPR006094">
    <property type="entry name" value="Oxid_FAD_bind_N"/>
</dbReference>
<comment type="cofactor">
    <cofactor evidence="1">
        <name>FAD</name>
        <dbReference type="ChEBI" id="CHEBI:57692"/>
    </cofactor>
</comment>
<dbReference type="Proteomes" id="UP000006844">
    <property type="component" value="Chromosome"/>
</dbReference>
<evidence type="ECO:0000256" key="4">
    <source>
        <dbReference type="ARBA" id="ARBA00022827"/>
    </source>
</evidence>
<dbReference type="Gene3D" id="3.40.462.20">
    <property type="match status" value="1"/>
</dbReference>
<protein>
    <submittedName>
        <fullName evidence="7">Berberine/berberine domain protein</fullName>
    </submittedName>
</protein>
<dbReference type="Gene3D" id="3.30.465.10">
    <property type="match status" value="1"/>
</dbReference>
<name>E8UZE5_TERSS</name>
<dbReference type="PANTHER" id="PTHR42973">
    <property type="entry name" value="BINDING OXIDOREDUCTASE, PUTATIVE (AFU_ORTHOLOGUE AFUA_1G17690)-RELATED"/>
    <property type="match status" value="1"/>
</dbReference>
<feature type="domain" description="FAD-binding PCMH-type" evidence="6">
    <location>
        <begin position="36"/>
        <end position="213"/>
    </location>
</feature>
<gene>
    <name evidence="7" type="ordered locus">AciPR4_2445</name>
</gene>
<evidence type="ECO:0000256" key="3">
    <source>
        <dbReference type="ARBA" id="ARBA00022630"/>
    </source>
</evidence>